<evidence type="ECO:0000313" key="2">
    <source>
        <dbReference type="EMBL" id="KAJ7036441.1"/>
    </source>
</evidence>
<evidence type="ECO:0000259" key="1">
    <source>
        <dbReference type="Pfam" id="PF18803"/>
    </source>
</evidence>
<sequence length="182" mass="20276">MDPAFQDMDFADILRLEAEEHARLRLPGSRPTRCETCGEVTGALYRCRTCFWPRIICRTCTLTAHREQPLHRIEGVPDFKGITLAMLGLVVFLGHGGGKCPNGVRDADFTILGVDGAHDVILDFCGCDDATSRGMQLEAMCLHGWRSAHTALDFEIARHRMDLGLIQPERKRARKETKAVVG</sequence>
<feature type="domain" description="CxC2-like cysteine cluster KDZ transposase-associated" evidence="1">
    <location>
        <begin position="84"/>
        <end position="142"/>
    </location>
</feature>
<evidence type="ECO:0000313" key="3">
    <source>
        <dbReference type="Proteomes" id="UP001218188"/>
    </source>
</evidence>
<dbReference type="AlphaFoldDB" id="A0AAD6X671"/>
<accession>A0AAD6X671</accession>
<name>A0AAD6X671_9AGAR</name>
<reference evidence="2" key="1">
    <citation type="submission" date="2023-03" db="EMBL/GenBank/DDBJ databases">
        <title>Massive genome expansion in bonnet fungi (Mycena s.s.) driven by repeated elements and novel gene families across ecological guilds.</title>
        <authorList>
            <consortium name="Lawrence Berkeley National Laboratory"/>
            <person name="Harder C.B."/>
            <person name="Miyauchi S."/>
            <person name="Viragh M."/>
            <person name="Kuo A."/>
            <person name="Thoen E."/>
            <person name="Andreopoulos B."/>
            <person name="Lu D."/>
            <person name="Skrede I."/>
            <person name="Drula E."/>
            <person name="Henrissat B."/>
            <person name="Morin E."/>
            <person name="Kohler A."/>
            <person name="Barry K."/>
            <person name="LaButti K."/>
            <person name="Morin E."/>
            <person name="Salamov A."/>
            <person name="Lipzen A."/>
            <person name="Mereny Z."/>
            <person name="Hegedus B."/>
            <person name="Baldrian P."/>
            <person name="Stursova M."/>
            <person name="Weitz H."/>
            <person name="Taylor A."/>
            <person name="Grigoriev I.V."/>
            <person name="Nagy L.G."/>
            <person name="Martin F."/>
            <person name="Kauserud H."/>
        </authorList>
    </citation>
    <scope>NUCLEOTIDE SEQUENCE</scope>
    <source>
        <strain evidence="2">CBHHK200</strain>
    </source>
</reference>
<dbReference type="EMBL" id="JARJCM010000043">
    <property type="protein sequence ID" value="KAJ7036441.1"/>
    <property type="molecule type" value="Genomic_DNA"/>
</dbReference>
<keyword evidence="3" id="KW-1185">Reference proteome</keyword>
<gene>
    <name evidence="2" type="ORF">C8F04DRAFT_1258007</name>
</gene>
<dbReference type="Pfam" id="PF18803">
    <property type="entry name" value="CxC2"/>
    <property type="match status" value="1"/>
</dbReference>
<proteinExistence type="predicted"/>
<dbReference type="Proteomes" id="UP001218188">
    <property type="component" value="Unassembled WGS sequence"/>
</dbReference>
<protein>
    <recommendedName>
        <fullName evidence="1">CxC2-like cysteine cluster KDZ transposase-associated domain-containing protein</fullName>
    </recommendedName>
</protein>
<dbReference type="InterPro" id="IPR041457">
    <property type="entry name" value="CxC2_KDZ-assoc"/>
</dbReference>
<organism evidence="2 3">
    <name type="scientific">Mycena alexandri</name>
    <dbReference type="NCBI Taxonomy" id="1745969"/>
    <lineage>
        <taxon>Eukaryota</taxon>
        <taxon>Fungi</taxon>
        <taxon>Dikarya</taxon>
        <taxon>Basidiomycota</taxon>
        <taxon>Agaricomycotina</taxon>
        <taxon>Agaricomycetes</taxon>
        <taxon>Agaricomycetidae</taxon>
        <taxon>Agaricales</taxon>
        <taxon>Marasmiineae</taxon>
        <taxon>Mycenaceae</taxon>
        <taxon>Mycena</taxon>
    </lineage>
</organism>
<comment type="caution">
    <text evidence="2">The sequence shown here is derived from an EMBL/GenBank/DDBJ whole genome shotgun (WGS) entry which is preliminary data.</text>
</comment>